<comment type="caution">
    <text evidence="2">The sequence shown here is derived from an EMBL/GenBank/DDBJ whole genome shotgun (WGS) entry which is preliminary data.</text>
</comment>
<protein>
    <submittedName>
        <fullName evidence="2">10482_t:CDS:1</fullName>
    </submittedName>
</protein>
<keyword evidence="1" id="KW-0472">Membrane</keyword>
<evidence type="ECO:0000256" key="1">
    <source>
        <dbReference type="SAM" id="Phobius"/>
    </source>
</evidence>
<feature type="transmembrane region" description="Helical" evidence="1">
    <location>
        <begin position="80"/>
        <end position="100"/>
    </location>
</feature>
<accession>A0A9N9AYH3</accession>
<evidence type="ECO:0000313" key="2">
    <source>
        <dbReference type="EMBL" id="CAG8548241.1"/>
    </source>
</evidence>
<keyword evidence="3" id="KW-1185">Reference proteome</keyword>
<proteinExistence type="predicted"/>
<name>A0A9N9AYH3_9GLOM</name>
<evidence type="ECO:0000313" key="3">
    <source>
        <dbReference type="Proteomes" id="UP000789831"/>
    </source>
</evidence>
<dbReference type="Proteomes" id="UP000789831">
    <property type="component" value="Unassembled WGS sequence"/>
</dbReference>
<dbReference type="AlphaFoldDB" id="A0A9N9AYH3"/>
<keyword evidence="1" id="KW-1133">Transmembrane helix</keyword>
<dbReference type="OrthoDB" id="10600976at2759"/>
<reference evidence="2" key="1">
    <citation type="submission" date="2021-06" db="EMBL/GenBank/DDBJ databases">
        <authorList>
            <person name="Kallberg Y."/>
            <person name="Tangrot J."/>
            <person name="Rosling A."/>
        </authorList>
    </citation>
    <scope>NUCLEOTIDE SEQUENCE</scope>
    <source>
        <strain evidence="2">MT106</strain>
    </source>
</reference>
<sequence length="101" mass="10835">NVKRADDSETSIQSSYVVQTTMPKTLPTIIPSKQNTGPSTNLGSTTYETVVTFTTGDSSTPSNSDFTPSIPNKAGSELKIFWSAMCFLALFGIFGGINLIY</sequence>
<feature type="non-terminal residue" evidence="2">
    <location>
        <position position="1"/>
    </location>
</feature>
<keyword evidence="1" id="KW-0812">Transmembrane</keyword>
<dbReference type="EMBL" id="CAJVPL010001033">
    <property type="protein sequence ID" value="CAG8548241.1"/>
    <property type="molecule type" value="Genomic_DNA"/>
</dbReference>
<gene>
    <name evidence="2" type="ORF">AGERDE_LOCUS6531</name>
</gene>
<organism evidence="2 3">
    <name type="scientific">Ambispora gerdemannii</name>
    <dbReference type="NCBI Taxonomy" id="144530"/>
    <lineage>
        <taxon>Eukaryota</taxon>
        <taxon>Fungi</taxon>
        <taxon>Fungi incertae sedis</taxon>
        <taxon>Mucoromycota</taxon>
        <taxon>Glomeromycotina</taxon>
        <taxon>Glomeromycetes</taxon>
        <taxon>Archaeosporales</taxon>
        <taxon>Ambisporaceae</taxon>
        <taxon>Ambispora</taxon>
    </lineage>
</organism>